<dbReference type="GO" id="GO:0004252">
    <property type="term" value="F:serine-type endopeptidase activity"/>
    <property type="evidence" value="ECO:0007669"/>
    <property type="project" value="InterPro"/>
</dbReference>
<dbReference type="Gene3D" id="2.10.109.10">
    <property type="entry name" value="Umud Fragment, subunit A"/>
    <property type="match status" value="1"/>
</dbReference>
<comment type="subcellular location">
    <subcellularLocation>
        <location evidence="7">Membrane</location>
        <topology evidence="7">Single-pass type II membrane protein</topology>
    </subcellularLocation>
</comment>
<dbReference type="GO" id="GO:0006465">
    <property type="term" value="P:signal peptide processing"/>
    <property type="evidence" value="ECO:0007669"/>
    <property type="project" value="InterPro"/>
</dbReference>
<dbReference type="Pfam" id="PF10502">
    <property type="entry name" value="Peptidase_S26"/>
    <property type="match status" value="1"/>
</dbReference>
<gene>
    <name evidence="10" type="primary">lepB</name>
    <name evidence="10" type="ORF">HRJ53_21905</name>
</gene>
<dbReference type="InterPro" id="IPR019533">
    <property type="entry name" value="Peptidase_S26"/>
</dbReference>
<comment type="caution">
    <text evidence="10">The sequence shown here is derived from an EMBL/GenBank/DDBJ whole genome shotgun (WGS) entry which is preliminary data.</text>
</comment>
<evidence type="ECO:0000256" key="6">
    <source>
        <dbReference type="PIRSR" id="PIRSR600223-1"/>
    </source>
</evidence>
<reference evidence="10" key="1">
    <citation type="submission" date="2020-06" db="EMBL/GenBank/DDBJ databases">
        <title>Legume-microbial interactions unlock mineral nutrients during tropical forest succession.</title>
        <authorList>
            <person name="Epihov D.Z."/>
        </authorList>
    </citation>
    <scope>NUCLEOTIDE SEQUENCE [LARGE SCALE GENOMIC DNA]</scope>
    <source>
        <strain evidence="10">Pan2503</strain>
    </source>
</reference>
<evidence type="ECO:0000313" key="10">
    <source>
        <dbReference type="EMBL" id="MBA0087648.1"/>
    </source>
</evidence>
<evidence type="ECO:0000256" key="7">
    <source>
        <dbReference type="RuleBase" id="RU362042"/>
    </source>
</evidence>
<proteinExistence type="inferred from homology"/>
<dbReference type="EC" id="3.4.21.89" evidence="3 7"/>
<comment type="similarity">
    <text evidence="2 7">Belongs to the peptidase S26 family.</text>
</comment>
<dbReference type="Proteomes" id="UP000567293">
    <property type="component" value="Unassembled WGS sequence"/>
</dbReference>
<evidence type="ECO:0000259" key="9">
    <source>
        <dbReference type="Pfam" id="PF10502"/>
    </source>
</evidence>
<dbReference type="SUPFAM" id="SSF51306">
    <property type="entry name" value="LexA/Signal peptidase"/>
    <property type="match status" value="1"/>
</dbReference>
<feature type="active site" evidence="6">
    <location>
        <position position="56"/>
    </location>
</feature>
<feature type="active site" evidence="6">
    <location>
        <position position="110"/>
    </location>
</feature>
<feature type="domain" description="Peptidase S26" evidence="9">
    <location>
        <begin position="31"/>
        <end position="218"/>
    </location>
</feature>
<evidence type="ECO:0000256" key="5">
    <source>
        <dbReference type="ARBA" id="ARBA00022801"/>
    </source>
</evidence>
<keyword evidence="11" id="KW-1185">Reference proteome</keyword>
<sequence>MSLVSPESAEETAVSPPSPATSARPRSMAAEWTVTIILLLFGTTTLVQAYVIPTGSMENSLLVGDHLLVDKLSYAPAGALSKHLLPYDDVGRGDVIVFRYPVDIRQTFVKRAIGIPGDHIRLADKRLVLNGRPVEEPYTYHSTDYVDSYRDNFPGEPNVQVPASALDMLRNHVVHGDVVVPPGFYFAMGDNRDSSLDSRYWGFVPRDNIIGKPVIIYWSYDAPTEALSDPAIRVNYLIDLILHFPTKTRWSRTFRLIRGYPLR</sequence>
<keyword evidence="7" id="KW-0472">Membrane</keyword>
<evidence type="ECO:0000256" key="8">
    <source>
        <dbReference type="SAM" id="MobiDB-lite"/>
    </source>
</evidence>
<keyword evidence="7" id="KW-0812">Transmembrane</keyword>
<dbReference type="NCBIfam" id="TIGR02227">
    <property type="entry name" value="sigpep_I_bact"/>
    <property type="match status" value="1"/>
</dbReference>
<accession>A0A7V8NUA9</accession>
<keyword evidence="7" id="KW-1133">Transmembrane helix</keyword>
<keyword evidence="7" id="KW-0645">Protease</keyword>
<evidence type="ECO:0000256" key="3">
    <source>
        <dbReference type="ARBA" id="ARBA00013208"/>
    </source>
</evidence>
<evidence type="ECO:0000256" key="2">
    <source>
        <dbReference type="ARBA" id="ARBA00009370"/>
    </source>
</evidence>
<dbReference type="GO" id="GO:0009003">
    <property type="term" value="F:signal peptidase activity"/>
    <property type="evidence" value="ECO:0007669"/>
    <property type="project" value="UniProtKB-EC"/>
</dbReference>
<evidence type="ECO:0000313" key="11">
    <source>
        <dbReference type="Proteomes" id="UP000567293"/>
    </source>
</evidence>
<feature type="region of interest" description="Disordered" evidence="8">
    <location>
        <begin position="1"/>
        <end position="24"/>
    </location>
</feature>
<dbReference type="EMBL" id="JACDQQ010002110">
    <property type="protein sequence ID" value="MBA0087648.1"/>
    <property type="molecule type" value="Genomic_DNA"/>
</dbReference>
<dbReference type="PANTHER" id="PTHR43390:SF1">
    <property type="entry name" value="CHLOROPLAST PROCESSING PEPTIDASE"/>
    <property type="match status" value="1"/>
</dbReference>
<evidence type="ECO:0000256" key="1">
    <source>
        <dbReference type="ARBA" id="ARBA00000677"/>
    </source>
</evidence>
<protein>
    <recommendedName>
        <fullName evidence="4 7">Signal peptidase I</fullName>
        <ecNumber evidence="3 7">3.4.21.89</ecNumber>
    </recommendedName>
</protein>
<dbReference type="AlphaFoldDB" id="A0A7V8NUA9"/>
<evidence type="ECO:0000256" key="4">
    <source>
        <dbReference type="ARBA" id="ARBA00019232"/>
    </source>
</evidence>
<dbReference type="GO" id="GO:0016020">
    <property type="term" value="C:membrane"/>
    <property type="evidence" value="ECO:0007669"/>
    <property type="project" value="UniProtKB-SubCell"/>
</dbReference>
<dbReference type="InterPro" id="IPR000223">
    <property type="entry name" value="Pept_S26A_signal_pept_1"/>
</dbReference>
<feature type="transmembrane region" description="Helical" evidence="7">
    <location>
        <begin position="32"/>
        <end position="52"/>
    </location>
</feature>
<dbReference type="PANTHER" id="PTHR43390">
    <property type="entry name" value="SIGNAL PEPTIDASE I"/>
    <property type="match status" value="1"/>
</dbReference>
<organism evidence="10 11">
    <name type="scientific">Candidatus Acidiferrum panamense</name>
    <dbReference type="NCBI Taxonomy" id="2741543"/>
    <lineage>
        <taxon>Bacteria</taxon>
        <taxon>Pseudomonadati</taxon>
        <taxon>Acidobacteriota</taxon>
        <taxon>Terriglobia</taxon>
        <taxon>Candidatus Acidiferrales</taxon>
        <taxon>Candidatus Acidiferrum</taxon>
    </lineage>
</organism>
<dbReference type="PRINTS" id="PR00727">
    <property type="entry name" value="LEADERPTASE"/>
</dbReference>
<dbReference type="InterPro" id="IPR036286">
    <property type="entry name" value="LexA/Signal_pep-like_sf"/>
</dbReference>
<keyword evidence="5 7" id="KW-0378">Hydrolase</keyword>
<name>A0A7V8NUA9_9BACT</name>
<dbReference type="PROSITE" id="PS00760">
    <property type="entry name" value="SPASE_I_2"/>
    <property type="match status" value="1"/>
</dbReference>
<dbReference type="CDD" id="cd06530">
    <property type="entry name" value="S26_SPase_I"/>
    <property type="match status" value="1"/>
</dbReference>
<dbReference type="InterPro" id="IPR019757">
    <property type="entry name" value="Pept_S26A_signal_pept_1_Lys-AS"/>
</dbReference>
<comment type="catalytic activity">
    <reaction evidence="1 7">
        <text>Cleavage of hydrophobic, N-terminal signal or leader sequences from secreted and periplasmic proteins.</text>
        <dbReference type="EC" id="3.4.21.89"/>
    </reaction>
</comment>